<evidence type="ECO:0000256" key="1">
    <source>
        <dbReference type="SAM" id="MobiDB-lite"/>
    </source>
</evidence>
<organism evidence="2 3">
    <name type="scientific">Aureobasidium pullulans</name>
    <name type="common">Black yeast</name>
    <name type="synonym">Pullularia pullulans</name>
    <dbReference type="NCBI Taxonomy" id="5580"/>
    <lineage>
        <taxon>Eukaryota</taxon>
        <taxon>Fungi</taxon>
        <taxon>Dikarya</taxon>
        <taxon>Ascomycota</taxon>
        <taxon>Pezizomycotina</taxon>
        <taxon>Dothideomycetes</taxon>
        <taxon>Dothideomycetidae</taxon>
        <taxon>Dothideales</taxon>
        <taxon>Saccotheciaceae</taxon>
        <taxon>Aureobasidium</taxon>
    </lineage>
</organism>
<reference evidence="2 3" key="1">
    <citation type="submission" date="2018-10" db="EMBL/GenBank/DDBJ databases">
        <title>Fifty Aureobasidium pullulans genomes reveal a recombining polyextremotolerant generalist.</title>
        <authorList>
            <person name="Gostincar C."/>
            <person name="Turk M."/>
            <person name="Zajc J."/>
            <person name="Gunde-Cimerman N."/>
        </authorList>
    </citation>
    <scope>NUCLEOTIDE SEQUENCE [LARGE SCALE GENOMIC DNA]</scope>
    <source>
        <strain evidence="2 3">EXF-3844</strain>
    </source>
</reference>
<proteinExistence type="predicted"/>
<dbReference type="Proteomes" id="UP000310121">
    <property type="component" value="Unassembled WGS sequence"/>
</dbReference>
<protein>
    <submittedName>
        <fullName evidence="2">Uncharacterized protein</fullName>
    </submittedName>
</protein>
<dbReference type="EMBL" id="QZBN01001474">
    <property type="protein sequence ID" value="THZ23526.1"/>
    <property type="molecule type" value="Genomic_DNA"/>
</dbReference>
<sequence>MCGYNELLTPCCHEKTGFSPTIKCTFYFQNNRYCRTGSIHSWILSSPPLTSRILCDNCKKIDDHEIKEIEREIEERKKAEEVRRRGEEARELRALDKEIKRRSDGRREERQSAAAALRSQFAGLDIEDGGEGSSSSRPTTTPPHTSPLITMCSKRVSPYHECPYSHKEVTDEKFCFRDGVIVPCVNWEWLIIKELPTPGPCPCADCQAWKRRQNMQNGTAGSRSNDISQ</sequence>
<evidence type="ECO:0000313" key="3">
    <source>
        <dbReference type="Proteomes" id="UP000310121"/>
    </source>
</evidence>
<accession>A0A4S9TH64</accession>
<name>A0A4S9TH64_AURPU</name>
<feature type="region of interest" description="Disordered" evidence="1">
    <location>
        <begin position="125"/>
        <end position="149"/>
    </location>
</feature>
<comment type="caution">
    <text evidence="2">The sequence shown here is derived from an EMBL/GenBank/DDBJ whole genome shotgun (WGS) entry which is preliminary data.</text>
</comment>
<evidence type="ECO:0000313" key="2">
    <source>
        <dbReference type="EMBL" id="THZ23526.1"/>
    </source>
</evidence>
<gene>
    <name evidence="2" type="ORF">D6C90_09325</name>
</gene>
<dbReference type="AlphaFoldDB" id="A0A4S9TH64"/>